<organism evidence="5 6">
    <name type="scientific">Vitis vinifera</name>
    <name type="common">Grape</name>
    <dbReference type="NCBI Taxonomy" id="29760"/>
    <lineage>
        <taxon>Eukaryota</taxon>
        <taxon>Viridiplantae</taxon>
        <taxon>Streptophyta</taxon>
        <taxon>Embryophyta</taxon>
        <taxon>Tracheophyta</taxon>
        <taxon>Spermatophyta</taxon>
        <taxon>Magnoliopsida</taxon>
        <taxon>eudicotyledons</taxon>
        <taxon>Gunneridae</taxon>
        <taxon>Pentapetalae</taxon>
        <taxon>rosids</taxon>
        <taxon>Vitales</taxon>
        <taxon>Vitaceae</taxon>
        <taxon>Viteae</taxon>
        <taxon>Vitis</taxon>
    </lineage>
</organism>
<evidence type="ECO:0000256" key="2">
    <source>
        <dbReference type="ARBA" id="ARBA00022723"/>
    </source>
</evidence>
<dbReference type="PROSITE" id="PS00080">
    <property type="entry name" value="MULTICOPPER_OXIDASE2"/>
    <property type="match status" value="1"/>
</dbReference>
<protein>
    <recommendedName>
        <fullName evidence="4">Plastocyanin-like domain-containing protein</fullName>
    </recommendedName>
</protein>
<comment type="caution">
    <text evidence="5">The sequence shown here is derived from an EMBL/GenBank/DDBJ whole genome shotgun (WGS) entry which is preliminary data.</text>
</comment>
<dbReference type="GO" id="GO:0016491">
    <property type="term" value="F:oxidoreductase activity"/>
    <property type="evidence" value="ECO:0007669"/>
    <property type="project" value="InterPro"/>
</dbReference>
<name>A0A438BSL6_VITVI</name>
<keyword evidence="3" id="KW-0186">Copper</keyword>
<reference evidence="5 6" key="1">
    <citation type="journal article" date="2018" name="PLoS Genet.">
        <title>Population sequencing reveals clonal diversity and ancestral inbreeding in the grapevine cultivar Chardonnay.</title>
        <authorList>
            <person name="Roach M.J."/>
            <person name="Johnson D.L."/>
            <person name="Bohlmann J."/>
            <person name="van Vuuren H.J."/>
            <person name="Jones S.J."/>
            <person name="Pretorius I.S."/>
            <person name="Schmidt S.A."/>
            <person name="Borneman A.R."/>
        </authorList>
    </citation>
    <scope>NUCLEOTIDE SEQUENCE [LARGE SCALE GENOMIC DNA]</scope>
    <source>
        <strain evidence="6">cv. Chardonnay</strain>
        <tissue evidence="5">Leaf</tissue>
    </source>
</reference>
<evidence type="ECO:0000256" key="3">
    <source>
        <dbReference type="ARBA" id="ARBA00023008"/>
    </source>
</evidence>
<keyword evidence="2" id="KW-0479">Metal-binding</keyword>
<dbReference type="InterPro" id="IPR011706">
    <property type="entry name" value="Cu-oxidase_C"/>
</dbReference>
<evidence type="ECO:0000313" key="5">
    <source>
        <dbReference type="EMBL" id="RVW13964.1"/>
    </source>
</evidence>
<accession>A0A438BSL6</accession>
<dbReference type="Proteomes" id="UP000288805">
    <property type="component" value="Unassembled WGS sequence"/>
</dbReference>
<dbReference type="AlphaFoldDB" id="A0A438BSL6"/>
<dbReference type="SUPFAM" id="SSF49503">
    <property type="entry name" value="Cupredoxins"/>
    <property type="match status" value="1"/>
</dbReference>
<dbReference type="Gene3D" id="2.60.40.420">
    <property type="entry name" value="Cupredoxins - blue copper proteins"/>
    <property type="match status" value="1"/>
</dbReference>
<dbReference type="GO" id="GO:0005507">
    <property type="term" value="F:copper ion binding"/>
    <property type="evidence" value="ECO:0007669"/>
    <property type="project" value="InterPro"/>
</dbReference>
<dbReference type="Pfam" id="PF07731">
    <property type="entry name" value="Cu-oxidase_2"/>
    <property type="match status" value="1"/>
</dbReference>
<dbReference type="EMBL" id="QGNW01002637">
    <property type="protein sequence ID" value="RVW13964.1"/>
    <property type="molecule type" value="Genomic_DNA"/>
</dbReference>
<sequence length="351" mass="39355">MMEELLGQVMAKLLEAQIHQETKLWSLIVLCLNRSKYARREARREEKQSEENRGQKLQSFCALLEHFPKSIFYMLYIILKLRKSTINALNGAQFGVETKKLQPLQVNHSKLKEAFSKVLRNQPFVARISQPFCTVLWISLEVSCRDGSQTPQDESQLRSGARITFCCEVISRPFLDVCEISQTSFSLAKCQPNSKDFSTEDERLSFLSIGVINFVDYSLNQGAPAGHESAETPSGHESNGVVAGDQTSNQMVSLPLPLLGTNQITHEGSPLSETSLTHSQHVCFCSHTHQLDVAISCSGVMLYIFSISGVRFMHCHVEQHLTWGMETAFIVNNGKRLEAQMLSPPSDMLPC</sequence>
<comment type="similarity">
    <text evidence="1">Belongs to the multicopper oxidase family.</text>
</comment>
<evidence type="ECO:0000313" key="6">
    <source>
        <dbReference type="Proteomes" id="UP000288805"/>
    </source>
</evidence>
<gene>
    <name evidence="5" type="ORF">CK203_114119</name>
</gene>
<evidence type="ECO:0000259" key="4">
    <source>
        <dbReference type="Pfam" id="PF07731"/>
    </source>
</evidence>
<dbReference type="InterPro" id="IPR002355">
    <property type="entry name" value="Cu_oxidase_Cu_BS"/>
</dbReference>
<dbReference type="InterPro" id="IPR008972">
    <property type="entry name" value="Cupredoxin"/>
</dbReference>
<evidence type="ECO:0000256" key="1">
    <source>
        <dbReference type="ARBA" id="ARBA00010609"/>
    </source>
</evidence>
<feature type="domain" description="Plastocyanin-like" evidence="4">
    <location>
        <begin position="307"/>
        <end position="334"/>
    </location>
</feature>
<proteinExistence type="inferred from homology"/>